<evidence type="ECO:0000313" key="2">
    <source>
        <dbReference type="Proteomes" id="UP001251528"/>
    </source>
</evidence>
<accession>A0AAJ0CUH5</accession>
<organism evidence="1 2">
    <name type="scientific">Conoideocrella luteorostrata</name>
    <dbReference type="NCBI Taxonomy" id="1105319"/>
    <lineage>
        <taxon>Eukaryota</taxon>
        <taxon>Fungi</taxon>
        <taxon>Dikarya</taxon>
        <taxon>Ascomycota</taxon>
        <taxon>Pezizomycotina</taxon>
        <taxon>Sordariomycetes</taxon>
        <taxon>Hypocreomycetidae</taxon>
        <taxon>Hypocreales</taxon>
        <taxon>Clavicipitaceae</taxon>
        <taxon>Conoideocrella</taxon>
    </lineage>
</organism>
<sequence length="386" mass="43299">MLAVESGDAHLKVKGLQTYTNSVRQMAMAIRDTKRANSDAVIAAVKLAVCYEILFGLDGDQYEQMGRISQIVGWYGHVDGQLALFQQRGPEALVSGPGHRLFVGGRLDLVLVSISRRKRSPLSASRWMTQPWELIPKSKMDEIVDILIEITGHIEDLDILRAHAGDVATADELRDTLVYRCMQTYRTLVAWTETVGDALYAFDPNVVGLPLPTPSTDEDYELLHLSIVYWITSLFLYSTWEFALQQNIQPSYLTTGVSCIDSPPHLDSPQSDTQISDTSSINYARRIAWSIHLFFAPGTGAWGANAALLPLGFALRFLMVKESGSPFSEERKLLVSCFKKPFMGTFVGRFLRNFQEEESHPDLRNIPGIQGMEMRARSWWLKGYGT</sequence>
<evidence type="ECO:0000313" key="1">
    <source>
        <dbReference type="EMBL" id="KAK2606308.1"/>
    </source>
</evidence>
<dbReference type="AlphaFoldDB" id="A0AAJ0CUH5"/>
<name>A0AAJ0CUH5_9HYPO</name>
<dbReference type="PANTHER" id="PTHR38111">
    <property type="entry name" value="ZN(2)-C6 FUNGAL-TYPE DOMAIN-CONTAINING PROTEIN-RELATED"/>
    <property type="match status" value="1"/>
</dbReference>
<proteinExistence type="predicted"/>
<keyword evidence="2" id="KW-1185">Reference proteome</keyword>
<reference evidence="1" key="1">
    <citation type="submission" date="2023-06" db="EMBL/GenBank/DDBJ databases">
        <title>Conoideocrella luteorostrata (Hypocreales: Clavicipitaceae), a potential biocontrol fungus for elongate hemlock scale in United States Christmas tree production areas.</title>
        <authorList>
            <person name="Barrett H."/>
            <person name="Lovett B."/>
            <person name="Macias A.M."/>
            <person name="Stajich J.E."/>
            <person name="Kasson M.T."/>
        </authorList>
    </citation>
    <scope>NUCLEOTIDE SEQUENCE</scope>
    <source>
        <strain evidence="1">ARSEF 14590</strain>
    </source>
</reference>
<comment type="caution">
    <text evidence="1">The sequence shown here is derived from an EMBL/GenBank/DDBJ whole genome shotgun (WGS) entry which is preliminary data.</text>
</comment>
<gene>
    <name evidence="1" type="ORF">QQS21_003239</name>
</gene>
<dbReference type="InterPro" id="IPR053178">
    <property type="entry name" value="Osmoadaptation_assoc"/>
</dbReference>
<dbReference type="EMBL" id="JASWJB010000042">
    <property type="protein sequence ID" value="KAK2606308.1"/>
    <property type="molecule type" value="Genomic_DNA"/>
</dbReference>
<dbReference type="PANTHER" id="PTHR38111:SF11">
    <property type="entry name" value="TRANSCRIPTION FACTOR DOMAIN-CONTAINING PROTEIN-RELATED"/>
    <property type="match status" value="1"/>
</dbReference>
<protein>
    <submittedName>
        <fullName evidence="1">Uncharacterized protein</fullName>
    </submittedName>
</protein>
<dbReference type="Proteomes" id="UP001251528">
    <property type="component" value="Unassembled WGS sequence"/>
</dbReference>